<evidence type="ECO:0000259" key="2">
    <source>
        <dbReference type="PROSITE" id="PS50097"/>
    </source>
</evidence>
<comment type="caution">
    <text evidence="3">The sequence shown here is derived from an EMBL/GenBank/DDBJ whole genome shotgun (WGS) entry which is preliminary data.</text>
</comment>
<proteinExistence type="predicted"/>
<evidence type="ECO:0000313" key="4">
    <source>
        <dbReference type="Proteomes" id="UP001274830"/>
    </source>
</evidence>
<feature type="region of interest" description="Disordered" evidence="1">
    <location>
        <begin position="189"/>
        <end position="245"/>
    </location>
</feature>
<dbReference type="EMBL" id="JAUTXT010000008">
    <property type="protein sequence ID" value="KAK3676862.1"/>
    <property type="molecule type" value="Genomic_DNA"/>
</dbReference>
<dbReference type="InterPro" id="IPR000210">
    <property type="entry name" value="BTB/POZ_dom"/>
</dbReference>
<feature type="domain" description="BTB" evidence="2">
    <location>
        <begin position="1"/>
        <end position="50"/>
    </location>
</feature>
<keyword evidence="4" id="KW-1185">Reference proteome</keyword>
<feature type="compositionally biased region" description="Basic and acidic residues" evidence="1">
    <location>
        <begin position="196"/>
        <end position="206"/>
    </location>
</feature>
<feature type="compositionally biased region" description="Polar residues" evidence="1">
    <location>
        <begin position="219"/>
        <end position="245"/>
    </location>
</feature>
<gene>
    <name evidence="3" type="ORF">LTR78_003066</name>
</gene>
<dbReference type="SUPFAM" id="SSF54695">
    <property type="entry name" value="POZ domain"/>
    <property type="match status" value="1"/>
</dbReference>
<evidence type="ECO:0000256" key="1">
    <source>
        <dbReference type="SAM" id="MobiDB-lite"/>
    </source>
</evidence>
<dbReference type="AlphaFoldDB" id="A0AAE1C3J0"/>
<dbReference type="Pfam" id="PF00651">
    <property type="entry name" value="BTB"/>
    <property type="match status" value="1"/>
</dbReference>
<name>A0AAE1C3J0_9PEZI</name>
<dbReference type="Proteomes" id="UP001274830">
    <property type="component" value="Unassembled WGS sequence"/>
</dbReference>
<dbReference type="PROSITE" id="PS50097">
    <property type="entry name" value="BTB"/>
    <property type="match status" value="1"/>
</dbReference>
<sequence>MPAHKLVLAQGSDYFKSCFEGSFSEAQSSALTLNDDPDPQALFLLIGTLYGHPAYDMEALRTLDNPITTIVRIVDLHIVANKYLVPALSAQILVDLPTMLQHLRPGEAFHRALESVSRHVYLDRVDAARELRGAIVGHVVKYIPAWTTCDAFRALLADIPELAFELLVALVGPDNLASEAKEETKAAIASRKRARVSGDDSIREVRTPPSVRAGVNPPLSASTLRRSSIDQVTRRPTGSQPARRP</sequence>
<reference evidence="3" key="1">
    <citation type="submission" date="2023-07" db="EMBL/GenBank/DDBJ databases">
        <title>Black Yeasts Isolated from many extreme environments.</title>
        <authorList>
            <person name="Coleine C."/>
            <person name="Stajich J.E."/>
            <person name="Selbmann L."/>
        </authorList>
    </citation>
    <scope>NUCLEOTIDE SEQUENCE</scope>
    <source>
        <strain evidence="3">CCFEE 5485</strain>
    </source>
</reference>
<organism evidence="3 4">
    <name type="scientific">Recurvomyces mirabilis</name>
    <dbReference type="NCBI Taxonomy" id="574656"/>
    <lineage>
        <taxon>Eukaryota</taxon>
        <taxon>Fungi</taxon>
        <taxon>Dikarya</taxon>
        <taxon>Ascomycota</taxon>
        <taxon>Pezizomycotina</taxon>
        <taxon>Dothideomycetes</taxon>
        <taxon>Dothideomycetidae</taxon>
        <taxon>Mycosphaerellales</taxon>
        <taxon>Teratosphaeriaceae</taxon>
        <taxon>Recurvomyces</taxon>
    </lineage>
</organism>
<accession>A0AAE1C3J0</accession>
<dbReference type="Gene3D" id="3.30.710.10">
    <property type="entry name" value="Potassium Channel Kv1.1, Chain A"/>
    <property type="match status" value="1"/>
</dbReference>
<dbReference type="CDD" id="cd18186">
    <property type="entry name" value="BTB_POZ_ZBTB_KLHL-like"/>
    <property type="match status" value="1"/>
</dbReference>
<dbReference type="InterPro" id="IPR011333">
    <property type="entry name" value="SKP1/BTB/POZ_sf"/>
</dbReference>
<protein>
    <recommendedName>
        <fullName evidence="2">BTB domain-containing protein</fullName>
    </recommendedName>
</protein>
<evidence type="ECO:0000313" key="3">
    <source>
        <dbReference type="EMBL" id="KAK3676862.1"/>
    </source>
</evidence>